<dbReference type="EMBL" id="HBHQ01023843">
    <property type="protein sequence ID" value="CAD9824269.1"/>
    <property type="molecule type" value="Transcribed_RNA"/>
</dbReference>
<gene>
    <name evidence="4" type="ORF">ASEP1449_LOCUS16103</name>
</gene>
<sequence>MVHKNAKGLIATLNNIEFETMNLEFENDPQEQHRMVSHGHENYHQNDFSVAPFDNSEINNPNPMAETAARRGDTFDHGNHLNQRPTQRRRRHHSMKHWSASSDAGHHAVEAMGVKRDREWEGRCANCGVQTHQVVWASPPNLTNHCSSSLTAPSMLQKIPLTIENEVHRGRCLFCFPVRQSVEWNHSHSNNMQAQQQAPYSQRRNSLPHMMRRPSHVSTSSSTSPFQTSATSLSSFGEYSVDGDYMLGDMETHPMNHNNTNVNSSQLYATASDSFTSGMSDVSVARSGDNWHRPIMNESTYLEETLASLKDESADLCHVISTMRRFPTEARIQEMGCEKLWIQSWDDDNSMAIGRMGGIPTILDAMRTAHTDPGGHHGSNNVRQSKQYQHLHQCGCEALQNLAFVNDYNRDVIIEKGGVPVIIDIMQRHGNVPDIQFSACTALTNLVSGSIHSEDHKRAIIDAGGVTAIAKVAHMFSQRANPSFFGKAAVRVAANQALEILGYNHRDDDVADNLGHENDDASIIPDRNWIAVIPPDDDDSDL</sequence>
<dbReference type="InterPro" id="IPR016024">
    <property type="entry name" value="ARM-type_fold"/>
</dbReference>
<dbReference type="SUPFAM" id="SSF48371">
    <property type="entry name" value="ARM repeat"/>
    <property type="match status" value="1"/>
</dbReference>
<feature type="repeat" description="ARM" evidence="2">
    <location>
        <begin position="417"/>
        <end position="465"/>
    </location>
</feature>
<dbReference type="PROSITE" id="PS50176">
    <property type="entry name" value="ARM_REPEAT"/>
    <property type="match status" value="1"/>
</dbReference>
<feature type="region of interest" description="Disordered" evidence="3">
    <location>
        <begin position="72"/>
        <end position="91"/>
    </location>
</feature>
<protein>
    <submittedName>
        <fullName evidence="4">Uncharacterized protein</fullName>
    </submittedName>
</protein>
<evidence type="ECO:0000313" key="4">
    <source>
        <dbReference type="EMBL" id="CAD9824269.1"/>
    </source>
</evidence>
<dbReference type="PANTHER" id="PTHR22895">
    <property type="entry name" value="ARMADILLO REPEAT-CONTAINING PROTEIN 6"/>
    <property type="match status" value="1"/>
</dbReference>
<dbReference type="InterPro" id="IPR000225">
    <property type="entry name" value="Armadillo"/>
</dbReference>
<dbReference type="AlphaFoldDB" id="A0A7S2XV37"/>
<dbReference type="Gene3D" id="1.25.10.10">
    <property type="entry name" value="Leucine-rich Repeat Variant"/>
    <property type="match status" value="1"/>
</dbReference>
<reference evidence="4" key="1">
    <citation type="submission" date="2021-01" db="EMBL/GenBank/DDBJ databases">
        <authorList>
            <person name="Corre E."/>
            <person name="Pelletier E."/>
            <person name="Niang G."/>
            <person name="Scheremetjew M."/>
            <person name="Finn R."/>
            <person name="Kale V."/>
            <person name="Holt S."/>
            <person name="Cochrane G."/>
            <person name="Meng A."/>
            <person name="Brown T."/>
            <person name="Cohen L."/>
        </authorList>
    </citation>
    <scope>NUCLEOTIDE SEQUENCE</scope>
    <source>
        <strain evidence="4">CCMP2084</strain>
    </source>
</reference>
<dbReference type="InterPro" id="IPR011989">
    <property type="entry name" value="ARM-like"/>
</dbReference>
<dbReference type="PANTHER" id="PTHR22895:SF0">
    <property type="entry name" value="ARMADILLO REPEAT-CONTAINING PROTEIN 6"/>
    <property type="match status" value="1"/>
</dbReference>
<accession>A0A7S2XV37</accession>
<evidence type="ECO:0000256" key="2">
    <source>
        <dbReference type="PROSITE-ProRule" id="PRU00259"/>
    </source>
</evidence>
<evidence type="ECO:0000256" key="1">
    <source>
        <dbReference type="ARBA" id="ARBA00022737"/>
    </source>
</evidence>
<name>A0A7S2XV37_9STRA</name>
<proteinExistence type="predicted"/>
<dbReference type="SMART" id="SM00185">
    <property type="entry name" value="ARM"/>
    <property type="match status" value="3"/>
</dbReference>
<dbReference type="Pfam" id="PF00514">
    <property type="entry name" value="Arm"/>
    <property type="match status" value="1"/>
</dbReference>
<organism evidence="4">
    <name type="scientific">Attheya septentrionalis</name>
    <dbReference type="NCBI Taxonomy" id="420275"/>
    <lineage>
        <taxon>Eukaryota</taxon>
        <taxon>Sar</taxon>
        <taxon>Stramenopiles</taxon>
        <taxon>Ochrophyta</taxon>
        <taxon>Bacillariophyta</taxon>
        <taxon>Coscinodiscophyceae</taxon>
        <taxon>Chaetocerotophycidae</taxon>
        <taxon>Chaetocerotales</taxon>
        <taxon>Attheyaceae</taxon>
        <taxon>Attheya</taxon>
    </lineage>
</organism>
<evidence type="ECO:0000256" key="3">
    <source>
        <dbReference type="SAM" id="MobiDB-lite"/>
    </source>
</evidence>
<keyword evidence="1" id="KW-0677">Repeat</keyword>